<evidence type="ECO:0000313" key="3">
    <source>
        <dbReference type="Proteomes" id="UP000003448"/>
    </source>
</evidence>
<dbReference type="EMBL" id="CAIE01000044">
    <property type="protein sequence ID" value="CCH21755.1"/>
    <property type="molecule type" value="Genomic_DNA"/>
</dbReference>
<accession>I0LD58</accession>
<dbReference type="AlphaFoldDB" id="I0LD58"/>
<protein>
    <submittedName>
        <fullName evidence="2">Uncharacterized protein</fullName>
    </submittedName>
</protein>
<proteinExistence type="predicted"/>
<dbReference type="Proteomes" id="UP000003448">
    <property type="component" value="Unassembled WGS sequence"/>
</dbReference>
<evidence type="ECO:0000256" key="1">
    <source>
        <dbReference type="SAM" id="MobiDB-lite"/>
    </source>
</evidence>
<feature type="compositionally biased region" description="Gly residues" evidence="1">
    <location>
        <begin position="8"/>
        <end position="20"/>
    </location>
</feature>
<evidence type="ECO:0000313" key="2">
    <source>
        <dbReference type="EMBL" id="CCH21755.1"/>
    </source>
</evidence>
<organism evidence="2 3">
    <name type="scientific">Micromonospora lupini str. Lupac 08</name>
    <dbReference type="NCBI Taxonomy" id="1150864"/>
    <lineage>
        <taxon>Bacteria</taxon>
        <taxon>Bacillati</taxon>
        <taxon>Actinomycetota</taxon>
        <taxon>Actinomycetes</taxon>
        <taxon>Micromonosporales</taxon>
        <taxon>Micromonosporaceae</taxon>
        <taxon>Micromonospora</taxon>
    </lineage>
</organism>
<feature type="region of interest" description="Disordered" evidence="1">
    <location>
        <begin position="1"/>
        <end position="31"/>
    </location>
</feature>
<dbReference type="STRING" id="1150864.MILUP08_46655"/>
<keyword evidence="3" id="KW-1185">Reference proteome</keyword>
<reference evidence="3" key="1">
    <citation type="journal article" date="2012" name="J. Bacteriol.">
        <title>Genome Sequence of Micromonospora lupini Lupac 08, Isolated from Root Nodules of Lupinus angustifolius.</title>
        <authorList>
            <person name="Alonso-Vega P."/>
            <person name="Normand P."/>
            <person name="Bacigalupe R."/>
            <person name="Pujic P."/>
            <person name="Lajus A."/>
            <person name="Vallenet D."/>
            <person name="Carro L."/>
            <person name="Coll P."/>
            <person name="Trujillo M.E."/>
        </authorList>
    </citation>
    <scope>NUCLEOTIDE SEQUENCE [LARGE SCALE GENOMIC DNA]</scope>
    <source>
        <strain evidence="3">Lupac 08</strain>
    </source>
</reference>
<name>I0LD58_9ACTN</name>
<sequence length="85" mass="8454">MCGRSAWSGGGTARHGGAGGPVRHRRARGTGSGAALHSLVIGRLRSEGFGLVVVAALFAGGDVGGGRLEMIAGGVEGGRAWPMDR</sequence>
<gene>
    <name evidence="2" type="ORF">MILUP08_46655</name>
</gene>
<comment type="caution">
    <text evidence="2">The sequence shown here is derived from an EMBL/GenBank/DDBJ whole genome shotgun (WGS) entry which is preliminary data.</text>
</comment>